<dbReference type="AlphaFoldDB" id="A0A8S1P8N1"/>
<feature type="transmembrane region" description="Helical" evidence="1">
    <location>
        <begin position="16"/>
        <end position="34"/>
    </location>
</feature>
<protein>
    <submittedName>
        <fullName evidence="2">Uncharacterized protein</fullName>
    </submittedName>
</protein>
<feature type="transmembrane region" description="Helical" evidence="1">
    <location>
        <begin position="164"/>
        <end position="183"/>
    </location>
</feature>
<evidence type="ECO:0000313" key="3">
    <source>
        <dbReference type="Proteomes" id="UP000688137"/>
    </source>
</evidence>
<name>A0A8S1P8N1_PARPR</name>
<evidence type="ECO:0000256" key="1">
    <source>
        <dbReference type="SAM" id="Phobius"/>
    </source>
</evidence>
<keyword evidence="1" id="KW-0472">Membrane</keyword>
<comment type="caution">
    <text evidence="2">The sequence shown here is derived from an EMBL/GenBank/DDBJ whole genome shotgun (WGS) entry which is preliminary data.</text>
</comment>
<proteinExistence type="predicted"/>
<accession>A0A8S1P8N1</accession>
<organism evidence="2 3">
    <name type="scientific">Paramecium primaurelia</name>
    <dbReference type="NCBI Taxonomy" id="5886"/>
    <lineage>
        <taxon>Eukaryota</taxon>
        <taxon>Sar</taxon>
        <taxon>Alveolata</taxon>
        <taxon>Ciliophora</taxon>
        <taxon>Intramacronucleata</taxon>
        <taxon>Oligohymenophorea</taxon>
        <taxon>Peniculida</taxon>
        <taxon>Parameciidae</taxon>
        <taxon>Paramecium</taxon>
    </lineage>
</organism>
<keyword evidence="3" id="KW-1185">Reference proteome</keyword>
<keyword evidence="1" id="KW-1133">Transmembrane helix</keyword>
<sequence>MNIEWIIQTYNQVNNLFNYVMAFLLLFLSSFIFHQSLSKLNQNKLLYLQGQIQMLVQMKLKDKKKSNKALNFYLGNFSIFKKSLKFIHEILSFFYTNPFNKLKIFIIINYNKFVNLILIFRDIFLRLNYNIFNFTYKLWNLPIYYNDFKDIAINLHIQWKMEQFYCYYIFTNTSLFLSGILFFN</sequence>
<gene>
    <name evidence="2" type="ORF">PPRIM_AZ9-3.1.T1090168</name>
</gene>
<dbReference type="Proteomes" id="UP000688137">
    <property type="component" value="Unassembled WGS sequence"/>
</dbReference>
<keyword evidence="1" id="KW-0812">Transmembrane</keyword>
<evidence type="ECO:0000313" key="2">
    <source>
        <dbReference type="EMBL" id="CAD8099466.1"/>
    </source>
</evidence>
<reference evidence="2" key="1">
    <citation type="submission" date="2021-01" db="EMBL/GenBank/DDBJ databases">
        <authorList>
            <consortium name="Genoscope - CEA"/>
            <person name="William W."/>
        </authorList>
    </citation>
    <scope>NUCLEOTIDE SEQUENCE</scope>
</reference>
<dbReference type="EMBL" id="CAJJDM010000112">
    <property type="protein sequence ID" value="CAD8099466.1"/>
    <property type="molecule type" value="Genomic_DNA"/>
</dbReference>